<feature type="chain" id="PRO_5025609120" description="Ubiquitin 3 binding protein But2 C-terminal domain-containing protein" evidence="1">
    <location>
        <begin position="19"/>
        <end position="187"/>
    </location>
</feature>
<dbReference type="AlphaFoldDB" id="A0A6A5WJR0"/>
<gene>
    <name evidence="2" type="ORF">P154DRAFT_524446</name>
</gene>
<feature type="signal peptide" evidence="1">
    <location>
        <begin position="1"/>
        <end position="18"/>
    </location>
</feature>
<protein>
    <recommendedName>
        <fullName evidence="4">Ubiquitin 3 binding protein But2 C-terminal domain-containing protein</fullName>
    </recommendedName>
</protein>
<keyword evidence="1" id="KW-0732">Signal</keyword>
<dbReference type="OrthoDB" id="3922703at2759"/>
<dbReference type="Proteomes" id="UP000799779">
    <property type="component" value="Unassembled WGS sequence"/>
</dbReference>
<organism evidence="2 3">
    <name type="scientific">Amniculicola lignicola CBS 123094</name>
    <dbReference type="NCBI Taxonomy" id="1392246"/>
    <lineage>
        <taxon>Eukaryota</taxon>
        <taxon>Fungi</taxon>
        <taxon>Dikarya</taxon>
        <taxon>Ascomycota</taxon>
        <taxon>Pezizomycotina</taxon>
        <taxon>Dothideomycetes</taxon>
        <taxon>Pleosporomycetidae</taxon>
        <taxon>Pleosporales</taxon>
        <taxon>Amniculicolaceae</taxon>
        <taxon>Amniculicola</taxon>
    </lineage>
</organism>
<evidence type="ECO:0000313" key="2">
    <source>
        <dbReference type="EMBL" id="KAF1997906.1"/>
    </source>
</evidence>
<sequence>MVFITLSTTFFLISPILTFPLISTTLDSRTDTTPSESWLVPTLNVHFRGNPPPKYNVSQFNSTIGFSIKISGEKIRCGVSFEEKNPPQGWNACDMDLGVEFELGPTEEAFDETHFVLGVKQLAIDGDFDELKGAQVITANNPGRGDSYLTCLGGAPLDGIRCKLGGMLSVRKELRIEVSESEGDDQE</sequence>
<proteinExistence type="predicted"/>
<evidence type="ECO:0000313" key="3">
    <source>
        <dbReference type="Proteomes" id="UP000799779"/>
    </source>
</evidence>
<accession>A0A6A5WJR0</accession>
<reference evidence="2" key="1">
    <citation type="journal article" date="2020" name="Stud. Mycol.">
        <title>101 Dothideomycetes genomes: a test case for predicting lifestyles and emergence of pathogens.</title>
        <authorList>
            <person name="Haridas S."/>
            <person name="Albert R."/>
            <person name="Binder M."/>
            <person name="Bloem J."/>
            <person name="Labutti K."/>
            <person name="Salamov A."/>
            <person name="Andreopoulos B."/>
            <person name="Baker S."/>
            <person name="Barry K."/>
            <person name="Bills G."/>
            <person name="Bluhm B."/>
            <person name="Cannon C."/>
            <person name="Castanera R."/>
            <person name="Culley D."/>
            <person name="Daum C."/>
            <person name="Ezra D."/>
            <person name="Gonzalez J."/>
            <person name="Henrissat B."/>
            <person name="Kuo A."/>
            <person name="Liang C."/>
            <person name="Lipzen A."/>
            <person name="Lutzoni F."/>
            <person name="Magnuson J."/>
            <person name="Mondo S."/>
            <person name="Nolan M."/>
            <person name="Ohm R."/>
            <person name="Pangilinan J."/>
            <person name="Park H.-J."/>
            <person name="Ramirez L."/>
            <person name="Alfaro M."/>
            <person name="Sun H."/>
            <person name="Tritt A."/>
            <person name="Yoshinaga Y."/>
            <person name="Zwiers L.-H."/>
            <person name="Turgeon B."/>
            <person name="Goodwin S."/>
            <person name="Spatafora J."/>
            <person name="Crous P."/>
            <person name="Grigoriev I."/>
        </authorList>
    </citation>
    <scope>NUCLEOTIDE SEQUENCE</scope>
    <source>
        <strain evidence="2">CBS 123094</strain>
    </source>
</reference>
<evidence type="ECO:0008006" key="4">
    <source>
        <dbReference type="Google" id="ProtNLM"/>
    </source>
</evidence>
<evidence type="ECO:0000256" key="1">
    <source>
        <dbReference type="SAM" id="SignalP"/>
    </source>
</evidence>
<dbReference type="EMBL" id="ML977608">
    <property type="protein sequence ID" value="KAF1997906.1"/>
    <property type="molecule type" value="Genomic_DNA"/>
</dbReference>
<name>A0A6A5WJR0_9PLEO</name>
<keyword evidence="3" id="KW-1185">Reference proteome</keyword>